<dbReference type="EMBL" id="FLQS01000032">
    <property type="protein sequence ID" value="SBS76907.1"/>
    <property type="molecule type" value="Genomic_DNA"/>
</dbReference>
<dbReference type="AlphaFoldDB" id="A0A1Y5PDX7"/>
<accession>A0A1Y5PDX7</accession>
<proteinExistence type="predicted"/>
<organism evidence="1">
    <name type="scientific">uncultured Mycobacterium sp</name>
    <dbReference type="NCBI Taxonomy" id="171292"/>
    <lineage>
        <taxon>Bacteria</taxon>
        <taxon>Bacillati</taxon>
        <taxon>Actinomycetota</taxon>
        <taxon>Actinomycetes</taxon>
        <taxon>Mycobacteriales</taxon>
        <taxon>Mycobacteriaceae</taxon>
        <taxon>Mycobacterium</taxon>
        <taxon>environmental samples</taxon>
    </lineage>
</organism>
<gene>
    <name evidence="1" type="ORF">MHPYR_380046</name>
</gene>
<protein>
    <submittedName>
        <fullName evidence="1">Uncharacterized protein</fullName>
    </submittedName>
</protein>
<evidence type="ECO:0000313" key="1">
    <source>
        <dbReference type="EMBL" id="SBS76907.1"/>
    </source>
</evidence>
<name>A0A1Y5PDX7_9MYCO</name>
<reference evidence="1" key="1">
    <citation type="submission" date="2016-03" db="EMBL/GenBank/DDBJ databases">
        <authorList>
            <person name="Ploux O."/>
        </authorList>
    </citation>
    <scope>NUCLEOTIDE SEQUENCE</scope>
    <source>
        <strain evidence="1">UC10</strain>
    </source>
</reference>
<sequence>MHFPDGLTRLLVLVGGPLQQNRFSRHSTM</sequence>